<sequence>MKKMVAQVVEQPVTRPFPQ</sequence>
<proteinExistence type="predicted"/>
<evidence type="ECO:0000313" key="2">
    <source>
        <dbReference type="Proteomes" id="UP000265520"/>
    </source>
</evidence>
<organism evidence="1 2">
    <name type="scientific">Trifolium medium</name>
    <dbReference type="NCBI Taxonomy" id="97028"/>
    <lineage>
        <taxon>Eukaryota</taxon>
        <taxon>Viridiplantae</taxon>
        <taxon>Streptophyta</taxon>
        <taxon>Embryophyta</taxon>
        <taxon>Tracheophyta</taxon>
        <taxon>Spermatophyta</taxon>
        <taxon>Magnoliopsida</taxon>
        <taxon>eudicotyledons</taxon>
        <taxon>Gunneridae</taxon>
        <taxon>Pentapetalae</taxon>
        <taxon>rosids</taxon>
        <taxon>fabids</taxon>
        <taxon>Fabales</taxon>
        <taxon>Fabaceae</taxon>
        <taxon>Papilionoideae</taxon>
        <taxon>50 kb inversion clade</taxon>
        <taxon>NPAAA clade</taxon>
        <taxon>Hologalegina</taxon>
        <taxon>IRL clade</taxon>
        <taxon>Trifolieae</taxon>
        <taxon>Trifolium</taxon>
    </lineage>
</organism>
<evidence type="ECO:0000313" key="1">
    <source>
        <dbReference type="EMBL" id="MCI45553.1"/>
    </source>
</evidence>
<name>A0A392S9D2_9FABA</name>
<keyword evidence="2" id="KW-1185">Reference proteome</keyword>
<comment type="caution">
    <text evidence="1">The sequence shown here is derived from an EMBL/GenBank/DDBJ whole genome shotgun (WGS) entry which is preliminary data.</text>
</comment>
<protein>
    <submittedName>
        <fullName evidence="1">Uncharacterized protein</fullName>
    </submittedName>
</protein>
<dbReference type="Proteomes" id="UP000265520">
    <property type="component" value="Unassembled WGS sequence"/>
</dbReference>
<dbReference type="AlphaFoldDB" id="A0A392S9D2"/>
<dbReference type="EMBL" id="LXQA010345709">
    <property type="protein sequence ID" value="MCI45553.1"/>
    <property type="molecule type" value="Genomic_DNA"/>
</dbReference>
<reference evidence="1 2" key="1">
    <citation type="journal article" date="2018" name="Front. Plant Sci.">
        <title>Red Clover (Trifolium pratense) and Zigzag Clover (T. medium) - A Picture of Genomic Similarities and Differences.</title>
        <authorList>
            <person name="Dluhosova J."/>
            <person name="Istvanek J."/>
            <person name="Nedelnik J."/>
            <person name="Repkova J."/>
        </authorList>
    </citation>
    <scope>NUCLEOTIDE SEQUENCE [LARGE SCALE GENOMIC DNA]</scope>
    <source>
        <strain evidence="2">cv. 10/8</strain>
        <tissue evidence="1">Leaf</tissue>
    </source>
</reference>
<feature type="non-terminal residue" evidence="1">
    <location>
        <position position="19"/>
    </location>
</feature>
<accession>A0A392S9D2</accession>